<dbReference type="PANTHER" id="PTHR45964">
    <property type="entry name" value="WSCD FAMILY MEMBER CG9164"/>
    <property type="match status" value="1"/>
</dbReference>
<accession>A0A8S4S0U1</accession>
<dbReference type="SUPFAM" id="SSF52540">
    <property type="entry name" value="P-loop containing nucleoside triphosphate hydrolases"/>
    <property type="match status" value="1"/>
</dbReference>
<dbReference type="AlphaFoldDB" id="A0A8S4S0U1"/>
<dbReference type="OrthoDB" id="5985073at2759"/>
<organism evidence="2 3">
    <name type="scientific">Pararge aegeria aegeria</name>
    <dbReference type="NCBI Taxonomy" id="348720"/>
    <lineage>
        <taxon>Eukaryota</taxon>
        <taxon>Metazoa</taxon>
        <taxon>Ecdysozoa</taxon>
        <taxon>Arthropoda</taxon>
        <taxon>Hexapoda</taxon>
        <taxon>Insecta</taxon>
        <taxon>Pterygota</taxon>
        <taxon>Neoptera</taxon>
        <taxon>Endopterygota</taxon>
        <taxon>Lepidoptera</taxon>
        <taxon>Glossata</taxon>
        <taxon>Ditrysia</taxon>
        <taxon>Papilionoidea</taxon>
        <taxon>Nymphalidae</taxon>
        <taxon>Satyrinae</taxon>
        <taxon>Satyrini</taxon>
        <taxon>Parargina</taxon>
        <taxon>Pararge</taxon>
    </lineage>
</organism>
<evidence type="ECO:0000313" key="3">
    <source>
        <dbReference type="Proteomes" id="UP000838756"/>
    </source>
</evidence>
<sequence>MLRPLQSGRSYYGNNIGISHLGFREIRVSWCKDLRLRSPPSSHVVALVSYPGSGNTWLRYLLQQVTGIVTGSIYMDYGLRMHGFPAENVTDGSVLVVKTHEAPPVEPNKFKSAILLIRNPRDAILI</sequence>
<comment type="caution">
    <text evidence="2">The sequence shown here is derived from an EMBL/GenBank/DDBJ whole genome shotgun (WGS) entry which is preliminary data.</text>
</comment>
<gene>
    <name evidence="2" type="primary">jg867</name>
    <name evidence="2" type="ORF">PAEG_LOCUS17963</name>
</gene>
<dbReference type="Gene3D" id="3.40.50.300">
    <property type="entry name" value="P-loop containing nucleotide triphosphate hydrolases"/>
    <property type="match status" value="1"/>
</dbReference>
<dbReference type="InterPro" id="IPR051589">
    <property type="entry name" value="Sialate-O-sulfotransferase"/>
</dbReference>
<name>A0A8S4S0U1_9NEOP</name>
<protein>
    <submittedName>
        <fullName evidence="2">Jg867 protein</fullName>
    </submittedName>
</protein>
<evidence type="ECO:0000256" key="1">
    <source>
        <dbReference type="ARBA" id="ARBA00010236"/>
    </source>
</evidence>
<evidence type="ECO:0000313" key="2">
    <source>
        <dbReference type="EMBL" id="CAH2241535.1"/>
    </source>
</evidence>
<proteinExistence type="inferred from homology"/>
<comment type="similarity">
    <text evidence="1">Belongs to the WSCD family.</text>
</comment>
<dbReference type="PANTHER" id="PTHR45964:SF5">
    <property type="entry name" value="WSCD FAMILY MEMBER CG9164"/>
    <property type="match status" value="1"/>
</dbReference>
<dbReference type="EMBL" id="CAKXAJ010025580">
    <property type="protein sequence ID" value="CAH2241535.1"/>
    <property type="molecule type" value="Genomic_DNA"/>
</dbReference>
<dbReference type="Proteomes" id="UP000838756">
    <property type="component" value="Unassembled WGS sequence"/>
</dbReference>
<reference evidence="2" key="1">
    <citation type="submission" date="2022-03" db="EMBL/GenBank/DDBJ databases">
        <authorList>
            <person name="Lindestad O."/>
        </authorList>
    </citation>
    <scope>NUCLEOTIDE SEQUENCE</scope>
</reference>
<dbReference type="EMBL" id="CAKXAJ010025580">
    <property type="protein sequence ID" value="CAH2241534.1"/>
    <property type="molecule type" value="Genomic_DNA"/>
</dbReference>
<keyword evidence="3" id="KW-1185">Reference proteome</keyword>
<dbReference type="InterPro" id="IPR027417">
    <property type="entry name" value="P-loop_NTPase"/>
</dbReference>